<keyword evidence="1" id="KW-0472">Membrane</keyword>
<keyword evidence="1" id="KW-0812">Transmembrane</keyword>
<dbReference type="AlphaFoldDB" id="A0A318Q968"/>
<feature type="transmembrane region" description="Helical" evidence="1">
    <location>
        <begin position="133"/>
        <end position="150"/>
    </location>
</feature>
<dbReference type="RefSeq" id="WP_110530459.1">
    <property type="nucleotide sequence ID" value="NZ_JAHRDT010000006.1"/>
</dbReference>
<evidence type="ECO:0008006" key="4">
    <source>
        <dbReference type="Google" id="ProtNLM"/>
    </source>
</evidence>
<evidence type="ECO:0000313" key="2">
    <source>
        <dbReference type="EMBL" id="PYD75425.1"/>
    </source>
</evidence>
<proteinExistence type="predicted"/>
<sequence>MTIPLVGIILFPLCLLLWMRPIWMLHILLLAGVLPASAALILGGLGVQPAMVPAMAFMSFVLLQWIMGVHYPGERTVMALCLPFILVVGWTLLASIIMPRLFMNQVMVWPQKSDSVGGRVLLAPNFGNISQDMYLVINAVFLVIAARFMTRTDVRLDRLYRTFLLSGWCVVGICMWQFAHRVAGIPFPDTFFYSNPGWAVLNTQMAGPVPRINASFSEPAACAAFLSEILFSSVWIVLQGYSVASAKWLVPASAMALVCTTSTTGFITVAVEICLLPVAALATGAMKLLGNISRMIAVGIALLGIGVLVLVTVAPQVVPAAQFVFQSTAEKKDSQSYQDRSQVDRDSMSLVAETYGLGVGWGSNRASSLLPGLLSTIGLVGVMGLMVFDWKLLRAAMGARKRVSPGPERLVIEGVIPALVARLIAASLSSPTVGFLDFYLLIAMLIAAIARIDLLCMAARASRPAQLALPDMYAQVARGHAMTETDRPQIHA</sequence>
<feature type="transmembrane region" description="Helical" evidence="1">
    <location>
        <begin position="162"/>
        <end position="179"/>
    </location>
</feature>
<gene>
    <name evidence="2" type="ORF">CFR71_09260</name>
</gene>
<organism evidence="2 3">
    <name type="scientific">Novacetimonas pomaceti</name>
    <dbReference type="NCBI Taxonomy" id="2021998"/>
    <lineage>
        <taxon>Bacteria</taxon>
        <taxon>Pseudomonadati</taxon>
        <taxon>Pseudomonadota</taxon>
        <taxon>Alphaproteobacteria</taxon>
        <taxon>Acetobacterales</taxon>
        <taxon>Acetobacteraceae</taxon>
        <taxon>Novacetimonas</taxon>
    </lineage>
</organism>
<feature type="transmembrane region" description="Helical" evidence="1">
    <location>
        <begin position="435"/>
        <end position="454"/>
    </location>
</feature>
<evidence type="ECO:0000313" key="3">
    <source>
        <dbReference type="Proteomes" id="UP000247609"/>
    </source>
</evidence>
<evidence type="ECO:0000256" key="1">
    <source>
        <dbReference type="SAM" id="Phobius"/>
    </source>
</evidence>
<feature type="transmembrane region" description="Helical" evidence="1">
    <location>
        <begin position="410"/>
        <end position="429"/>
    </location>
</feature>
<reference evidence="2 3" key="1">
    <citation type="submission" date="2017-07" db="EMBL/GenBank/DDBJ databases">
        <title>A draft genome sequence of Komagataeibacter sp. T5K1.</title>
        <authorList>
            <person name="Skraban J."/>
            <person name="Cleenwerck I."/>
            <person name="Vandamme P."/>
            <person name="Trcek J."/>
        </authorList>
    </citation>
    <scope>NUCLEOTIDE SEQUENCE [LARGE SCALE GENOMIC DNA]</scope>
    <source>
        <strain evidence="2 3">T5K1</strain>
    </source>
</reference>
<feature type="transmembrane region" description="Helical" evidence="1">
    <location>
        <begin position="45"/>
        <end position="65"/>
    </location>
</feature>
<feature type="transmembrane region" description="Helical" evidence="1">
    <location>
        <begin position="295"/>
        <end position="318"/>
    </location>
</feature>
<dbReference type="EMBL" id="NOXG01000009">
    <property type="protein sequence ID" value="PYD75425.1"/>
    <property type="molecule type" value="Genomic_DNA"/>
</dbReference>
<protein>
    <recommendedName>
        <fullName evidence="4">O-antigen ligase domain-containing protein</fullName>
    </recommendedName>
</protein>
<accession>A0A318Q968</accession>
<dbReference type="Proteomes" id="UP000247609">
    <property type="component" value="Unassembled WGS sequence"/>
</dbReference>
<feature type="transmembrane region" description="Helical" evidence="1">
    <location>
        <begin position="254"/>
        <end position="283"/>
    </location>
</feature>
<feature type="transmembrane region" description="Helical" evidence="1">
    <location>
        <begin position="77"/>
        <end position="98"/>
    </location>
</feature>
<keyword evidence="1" id="KW-1133">Transmembrane helix</keyword>
<name>A0A318Q968_9PROT</name>
<feature type="transmembrane region" description="Helical" evidence="1">
    <location>
        <begin position="369"/>
        <end position="390"/>
    </location>
</feature>
<comment type="caution">
    <text evidence="2">The sequence shown here is derived from an EMBL/GenBank/DDBJ whole genome shotgun (WGS) entry which is preliminary data.</text>
</comment>